<protein>
    <submittedName>
        <fullName evidence="2">Secreted RxLR effector protein 78-like</fullName>
    </submittedName>
</protein>
<reference evidence="2" key="2">
    <citation type="submission" date="2025-08" db="UniProtKB">
        <authorList>
            <consortium name="RefSeq"/>
        </authorList>
    </citation>
    <scope>IDENTIFICATION</scope>
    <source>
        <tissue evidence="2">Leaf</tissue>
    </source>
</reference>
<proteinExistence type="predicted"/>
<evidence type="ECO:0000313" key="1">
    <source>
        <dbReference type="Proteomes" id="UP000790787"/>
    </source>
</evidence>
<reference evidence="1" key="1">
    <citation type="journal article" date="2014" name="Nat. Commun.">
        <title>The tobacco genome sequence and its comparison with those of tomato and potato.</title>
        <authorList>
            <person name="Sierro N."/>
            <person name="Battey J.N."/>
            <person name="Ouadi S."/>
            <person name="Bakaher N."/>
            <person name="Bovet L."/>
            <person name="Willig A."/>
            <person name="Goepfert S."/>
            <person name="Peitsch M.C."/>
            <person name="Ivanov N.V."/>
        </authorList>
    </citation>
    <scope>NUCLEOTIDE SEQUENCE [LARGE SCALE GENOMIC DNA]</scope>
</reference>
<accession>A0AC58UST7</accession>
<keyword evidence="1" id="KW-1185">Reference proteome</keyword>
<dbReference type="Proteomes" id="UP000790787">
    <property type="component" value="Chromosome 6"/>
</dbReference>
<organism evidence="1 2">
    <name type="scientific">Nicotiana tabacum</name>
    <name type="common">Common tobacco</name>
    <dbReference type="NCBI Taxonomy" id="4097"/>
    <lineage>
        <taxon>Eukaryota</taxon>
        <taxon>Viridiplantae</taxon>
        <taxon>Streptophyta</taxon>
        <taxon>Embryophyta</taxon>
        <taxon>Tracheophyta</taxon>
        <taxon>Spermatophyta</taxon>
        <taxon>Magnoliopsida</taxon>
        <taxon>eudicotyledons</taxon>
        <taxon>Gunneridae</taxon>
        <taxon>Pentapetalae</taxon>
        <taxon>asterids</taxon>
        <taxon>lamiids</taxon>
        <taxon>Solanales</taxon>
        <taxon>Solanaceae</taxon>
        <taxon>Nicotianoideae</taxon>
        <taxon>Nicotianeae</taxon>
        <taxon>Nicotiana</taxon>
    </lineage>
</organism>
<evidence type="ECO:0000313" key="2">
    <source>
        <dbReference type="RefSeq" id="XP_075112543.1"/>
    </source>
</evidence>
<sequence length="157" mass="18075">MDTLIDNTQSVFVSGRVITDNIILSHELLKGYGRKGVSPRCMMKLDMQKAYDSIEWPFMEQVLNALAFPDQFMIWIMACMEIVTYTVMINGALTKPFEAKKGLRHGDPMSPFLFVMAMEYLTRSLKTLNQNPDFNYHPKCAKMQILQLGFADDFLLF</sequence>
<name>A0AC58UST7_TOBAC</name>
<dbReference type="RefSeq" id="XP_075112543.1">
    <property type="nucleotide sequence ID" value="XM_075256442.1"/>
</dbReference>
<gene>
    <name evidence="2" type="primary">LOC142182273</name>
</gene>